<evidence type="ECO:0000313" key="3">
    <source>
        <dbReference type="EMBL" id="KPI36953.1"/>
    </source>
</evidence>
<feature type="compositionally biased region" description="Polar residues" evidence="2">
    <location>
        <begin position="1315"/>
        <end position="1328"/>
    </location>
</feature>
<evidence type="ECO:0000256" key="2">
    <source>
        <dbReference type="SAM" id="MobiDB-lite"/>
    </source>
</evidence>
<feature type="compositionally biased region" description="Polar residues" evidence="2">
    <location>
        <begin position="1529"/>
        <end position="1562"/>
    </location>
</feature>
<dbReference type="VEuPathDB" id="FungiDB:AB675_6049"/>
<keyword evidence="4" id="KW-1185">Reference proteome</keyword>
<dbReference type="RefSeq" id="XP_017996916.1">
    <property type="nucleotide sequence ID" value="XM_018146312.1"/>
</dbReference>
<feature type="region of interest" description="Disordered" evidence="2">
    <location>
        <begin position="1253"/>
        <end position="1387"/>
    </location>
</feature>
<feature type="coiled-coil region" evidence="1">
    <location>
        <begin position="461"/>
        <end position="488"/>
    </location>
</feature>
<reference evidence="3 4" key="1">
    <citation type="submission" date="2015-06" db="EMBL/GenBank/DDBJ databases">
        <title>Draft genome of the ant-associated black yeast Phialophora attae CBS 131958.</title>
        <authorList>
            <person name="Moreno L.F."/>
            <person name="Stielow B.J."/>
            <person name="de Hoog S."/>
            <person name="Vicente V.A."/>
            <person name="Weiss V.A."/>
            <person name="de Vries M."/>
            <person name="Cruz L.M."/>
            <person name="Souza E.M."/>
        </authorList>
    </citation>
    <scope>NUCLEOTIDE SEQUENCE [LARGE SCALE GENOMIC DNA]</scope>
    <source>
        <strain evidence="3 4">CBS 131958</strain>
    </source>
</reference>
<name>A0A0N1H4H9_9EURO</name>
<sequence>MLSTSSVVSSQVCHYVGPGALPISQLLQLERYRGFAPGTKPPADVLQTRRNIHTARRGFGGTPKPFSESTSSGLQKDQKCSLRNDRRSFQSSAQASGLWGWISSAVSKPPEKEVPEPKYKKGRRVIEPSTSLPEHVVDAIPRLVEQYMTTYSEGKYVQMGHITYYIQEELNLKATLGERVYRDNYQRIISLITTPLNNRRKYELTNAGGKYWYRRKPNEGAPQSRVVKIPVSPDAPKLPTPKEALLKAAATGPAAKPDLAQNYNQVLLMSPQDEAIWQLRKGLGELRAYRPTGSSRTPRKGDLFAAFDYDLASERTRSLFAFNPEAHGFLLSSLKAHIPEDHLWLMTRQRLLDFCDKLVACEHGFEAVERYHMELQHHDKLYQRDVVSVLRRLESRLTKVYRQGITHDMQVHRKPRAGARATITNHMLEQSAIIVYQIRTDLGELSTTLEEKGKLIAAKFLEPIERQIREVEEQYADAEAELSAIRQRHINSIPQRLRSKKDREAEIDLQVRRLRGVRRTEKGSSSEKGSEYLRGRQHTLIDNLSESAKGMNPLLRELFDEMTEKGYISRLEADKEHIRLGTLLQFDLEKDLDRWFHKLRGHRYRRLQAEAGPEIVALRPWTPYSDMIDDIHGNIEDIRDIIRWASSLLLTKKTNAQLELRGIIQQLHVLLRDNQEMSTFARCLCSNEFVYASSASPLRTSLTLTFRPFWFFTNFWDEMHKQVHGECIFFLSIRLDLSLHRGRSSRARSRESARLDKLVKIYFSIRTSMKQIIIELEDAYWVITSECLKRRSNIEDNSNNTDLQPFLNTSYAQGRGPLWQRELNGLAIDQPKQTLGISKFQPSPRSAMYPQHSDRKFPVYLLCSPYSISKAVAELRRTEAIGVYAHTRIIKKPWDRSSERSVLDILVISTPTRAYLISPDVVLRRDGSFKGKMLDDLAELLSDTSTVKIVDNLYKTREHLDHQFTSTRSRIVLGPLSSSIPYENISLPEPSNRFPENISALVDRARAPLCWYMGEQHEHLMRYTDEASKQLPEIGPVCIDPESEFGFGTPLAHGGRQAYSRDDWLYKFSLDMTKRFEPCGELDQDARRSLAAYYMATTFGEDRETICRVAGVSNAPEIVAVAARKHGLPYHDWHKALFEDSLVPAGSTPVSAESQQHQVGGHEVHEHELHALGSLTAWSPASLDPTEHEDDLVYRPVSEIPAFTAYMSDLEEGAEYTQIDSQRDLQRGKIVVARDMAYELQTWRRNWEQGRARPLVRWSSQQERRATQATRRPSLERALRGATNKLKKTLKKQTVQEPASWTPMRALPGGDGQDGASSSVKWGPSTASAKRPELGSPPKSNRQGSKVIEGIGIKYPPTISSSRTARQAAALESTDQGARRGQGRKKSRVFTAIKIKKYASLTFRKYNSIASSKADKDSHAADQAARRGQGRKRSRMFTAIRRVEHTAIRKVDRPALSQVDKDSQAGVASTMMSSESFAARASSPVTTKSKPTPEAMSTLNISYRSVLVTGQSSADGHILPSQGPGKSGAKSTSFAAKADGQSTMKKQAKPSSLRITYQSSDPLPTAGARQPPRRLRKSAAQVERLNNPKRSGRHQSCRRKAHYFRLVKLAQLDLPEAVNL</sequence>
<dbReference type="EMBL" id="LFJN01000027">
    <property type="protein sequence ID" value="KPI36953.1"/>
    <property type="molecule type" value="Genomic_DNA"/>
</dbReference>
<gene>
    <name evidence="3" type="ORF">AB675_6049</name>
</gene>
<feature type="compositionally biased region" description="Polar residues" evidence="2">
    <location>
        <begin position="1466"/>
        <end position="1476"/>
    </location>
</feature>
<feature type="region of interest" description="Disordered" evidence="2">
    <location>
        <begin position="1411"/>
        <end position="1433"/>
    </location>
</feature>
<proteinExistence type="predicted"/>
<feature type="region of interest" description="Disordered" evidence="2">
    <location>
        <begin position="55"/>
        <end position="78"/>
    </location>
</feature>
<keyword evidence="1" id="KW-0175">Coiled coil</keyword>
<organism evidence="3 4">
    <name type="scientific">Cyphellophora attinorum</name>
    <dbReference type="NCBI Taxonomy" id="1664694"/>
    <lineage>
        <taxon>Eukaryota</taxon>
        <taxon>Fungi</taxon>
        <taxon>Dikarya</taxon>
        <taxon>Ascomycota</taxon>
        <taxon>Pezizomycotina</taxon>
        <taxon>Eurotiomycetes</taxon>
        <taxon>Chaetothyriomycetidae</taxon>
        <taxon>Chaetothyriales</taxon>
        <taxon>Cyphellophoraceae</taxon>
        <taxon>Cyphellophora</taxon>
    </lineage>
</organism>
<feature type="compositionally biased region" description="Polar residues" evidence="2">
    <location>
        <begin position="1483"/>
        <end position="1493"/>
    </location>
</feature>
<dbReference type="GeneID" id="28738192"/>
<evidence type="ECO:0000313" key="4">
    <source>
        <dbReference type="Proteomes" id="UP000038010"/>
    </source>
</evidence>
<feature type="region of interest" description="Disordered" evidence="2">
    <location>
        <begin position="1459"/>
        <end position="1493"/>
    </location>
</feature>
<evidence type="ECO:0000256" key="1">
    <source>
        <dbReference type="SAM" id="Coils"/>
    </source>
</evidence>
<protein>
    <submittedName>
        <fullName evidence="3">Uncharacterized protein</fullName>
    </submittedName>
</protein>
<comment type="caution">
    <text evidence="3">The sequence shown here is derived from an EMBL/GenBank/DDBJ whole genome shotgun (WGS) entry which is preliminary data.</text>
</comment>
<accession>A0A0N1H4H9</accession>
<feature type="region of interest" description="Disordered" evidence="2">
    <location>
        <begin position="1514"/>
        <end position="1597"/>
    </location>
</feature>
<dbReference type="Proteomes" id="UP000038010">
    <property type="component" value="Unassembled WGS sequence"/>
</dbReference>